<dbReference type="Proteomes" id="UP001165367">
    <property type="component" value="Unassembled WGS sequence"/>
</dbReference>
<name>A0ABS9KKM4_9BACT</name>
<feature type="transmembrane region" description="Helical" evidence="1">
    <location>
        <begin position="55"/>
        <end position="77"/>
    </location>
</feature>
<organism evidence="2 3">
    <name type="scientific">Terrimonas ginsenosidimutans</name>
    <dbReference type="NCBI Taxonomy" id="2908004"/>
    <lineage>
        <taxon>Bacteria</taxon>
        <taxon>Pseudomonadati</taxon>
        <taxon>Bacteroidota</taxon>
        <taxon>Chitinophagia</taxon>
        <taxon>Chitinophagales</taxon>
        <taxon>Chitinophagaceae</taxon>
        <taxon>Terrimonas</taxon>
    </lineage>
</organism>
<feature type="transmembrane region" description="Helical" evidence="1">
    <location>
        <begin position="332"/>
        <end position="352"/>
    </location>
</feature>
<protein>
    <submittedName>
        <fullName evidence="2">Quinol:cytochrome C oxidoreductase</fullName>
    </submittedName>
</protein>
<dbReference type="RefSeq" id="WP_237868093.1">
    <property type="nucleotide sequence ID" value="NZ_JAKLTR010000001.1"/>
</dbReference>
<keyword evidence="3" id="KW-1185">Reference proteome</keyword>
<reference evidence="2" key="1">
    <citation type="submission" date="2022-01" db="EMBL/GenBank/DDBJ databases">
        <authorList>
            <person name="Jo J.-H."/>
            <person name="Im W.-T."/>
        </authorList>
    </citation>
    <scope>NUCLEOTIDE SEQUENCE</scope>
    <source>
        <strain evidence="2">NA20</strain>
    </source>
</reference>
<feature type="transmembrane region" description="Helical" evidence="1">
    <location>
        <begin position="372"/>
        <end position="394"/>
    </location>
</feature>
<proteinExistence type="predicted"/>
<comment type="caution">
    <text evidence="2">The sequence shown here is derived from an EMBL/GenBank/DDBJ whole genome shotgun (WGS) entry which is preliminary data.</text>
</comment>
<feature type="transmembrane region" description="Helical" evidence="1">
    <location>
        <begin position="12"/>
        <end position="35"/>
    </location>
</feature>
<accession>A0ABS9KKM4</accession>
<evidence type="ECO:0000256" key="1">
    <source>
        <dbReference type="SAM" id="Phobius"/>
    </source>
</evidence>
<dbReference type="PANTHER" id="PTHR43044:SF1">
    <property type="entry name" value="QUINOL:CYTOCHROME C OXIDOREDUCTASE QUINONE-BINDING SUBUNIT 2"/>
    <property type="match status" value="1"/>
</dbReference>
<keyword evidence="1" id="KW-0472">Membrane</keyword>
<dbReference type="PANTHER" id="PTHR43044">
    <property type="match status" value="1"/>
</dbReference>
<keyword evidence="1" id="KW-0812">Transmembrane</keyword>
<feature type="transmembrane region" description="Helical" evidence="1">
    <location>
        <begin position="188"/>
        <end position="210"/>
    </location>
</feature>
<gene>
    <name evidence="2" type="ORF">LZZ85_01195</name>
</gene>
<sequence>MANRENFVAPKRYNTIAIALIAIGILSTITLYITAGSKDDPHQQARFWGSLLQNSVYFLLVVNAAMFFICATTLAWGGWQMAFRRVPEAISACVPVVGVIAGAILLSICFSSNHEIYHWTDSAHVAHDPTLDHKKGFLNKGFFATVTVLTIVLWSLLGWKMRKLSRSLDENPIPTVEGRKKYMWNNTIWAALFMIVFALTVMSSIPWLWLMSIDAHWYSTMYSWYTFASTFVAGMALIALFVVFLKNNGYLEHTNTEHLHDIGKFMFAFSIFWTYLWFSQFMLIWYANIPEETVYFKPRAQGEFSGVFWLMFIINFIAPILILMSRDSKRNYAVISIMAVLILFGHWLDFFQMVFPSPMTDPKTGVTHVPNILYDLGIALGFVGVIMFATGRALSKAPLVAKNHPFMKESLIHHT</sequence>
<dbReference type="EMBL" id="JAKLTR010000001">
    <property type="protein sequence ID" value="MCG2612866.1"/>
    <property type="molecule type" value="Genomic_DNA"/>
</dbReference>
<feature type="transmembrane region" description="Helical" evidence="1">
    <location>
        <begin position="307"/>
        <end position="325"/>
    </location>
</feature>
<evidence type="ECO:0000313" key="3">
    <source>
        <dbReference type="Proteomes" id="UP001165367"/>
    </source>
</evidence>
<feature type="transmembrane region" description="Helical" evidence="1">
    <location>
        <begin position="89"/>
        <end position="108"/>
    </location>
</feature>
<feature type="transmembrane region" description="Helical" evidence="1">
    <location>
        <begin position="222"/>
        <end position="245"/>
    </location>
</feature>
<feature type="transmembrane region" description="Helical" evidence="1">
    <location>
        <begin position="141"/>
        <end position="159"/>
    </location>
</feature>
<keyword evidence="1" id="KW-1133">Transmembrane helix</keyword>
<evidence type="ECO:0000313" key="2">
    <source>
        <dbReference type="EMBL" id="MCG2612866.1"/>
    </source>
</evidence>
<feature type="transmembrane region" description="Helical" evidence="1">
    <location>
        <begin position="265"/>
        <end position="287"/>
    </location>
</feature>